<comment type="caution">
    <text evidence="1">The sequence shown here is derived from an EMBL/GenBank/DDBJ whole genome shotgun (WGS) entry which is preliminary data.</text>
</comment>
<evidence type="ECO:0000313" key="2">
    <source>
        <dbReference type="Proteomes" id="UP001589609"/>
    </source>
</evidence>
<keyword evidence="2" id="KW-1185">Reference proteome</keyword>
<sequence>MKNIAIVIIMMCIVSLLTGCLYPQEKLQQNQAPYADQLAAVQAAVDSFQKESGGLLPIKTRDMSTPLYQKYPIEFTKLVPRFMQEPPGNSFENGGIYQYVLIDVETKPTVKLIDLRMTEKIRDLKLKLQMYRDQHQYPPFQKVLANGVYTLDYNKLGYNEEPYVVSPYSGKNLPLVIDGQGEIYVDYSVDLYEALQKYGDEVQPGSDIRFLLTKESPFVPAYSLPYKAEDKQPVFFVQ</sequence>
<dbReference type="RefSeq" id="WP_379947999.1">
    <property type="nucleotide sequence ID" value="NZ_JBHMAF010000017.1"/>
</dbReference>
<protein>
    <recommendedName>
        <fullName evidence="3">ABC transporter periplasmic binding protein yphF</fullName>
    </recommendedName>
</protein>
<dbReference type="PROSITE" id="PS51257">
    <property type="entry name" value="PROKAR_LIPOPROTEIN"/>
    <property type="match status" value="1"/>
</dbReference>
<gene>
    <name evidence="1" type="ORF">ACFFMS_04100</name>
</gene>
<evidence type="ECO:0008006" key="3">
    <source>
        <dbReference type="Google" id="ProtNLM"/>
    </source>
</evidence>
<dbReference type="Proteomes" id="UP001589609">
    <property type="component" value="Unassembled WGS sequence"/>
</dbReference>
<name>A0ABV5WAV9_9BACI</name>
<accession>A0ABV5WAV9</accession>
<proteinExistence type="predicted"/>
<organism evidence="1 2">
    <name type="scientific">Ectobacillus funiculus</name>
    <dbReference type="NCBI Taxonomy" id="137993"/>
    <lineage>
        <taxon>Bacteria</taxon>
        <taxon>Bacillati</taxon>
        <taxon>Bacillota</taxon>
        <taxon>Bacilli</taxon>
        <taxon>Bacillales</taxon>
        <taxon>Bacillaceae</taxon>
        <taxon>Ectobacillus</taxon>
    </lineage>
</organism>
<evidence type="ECO:0000313" key="1">
    <source>
        <dbReference type="EMBL" id="MFB9757724.1"/>
    </source>
</evidence>
<dbReference type="EMBL" id="JBHMAF010000017">
    <property type="protein sequence ID" value="MFB9757724.1"/>
    <property type="molecule type" value="Genomic_DNA"/>
</dbReference>
<reference evidence="1 2" key="1">
    <citation type="submission" date="2024-09" db="EMBL/GenBank/DDBJ databases">
        <authorList>
            <person name="Sun Q."/>
            <person name="Mori K."/>
        </authorList>
    </citation>
    <scope>NUCLEOTIDE SEQUENCE [LARGE SCALE GENOMIC DNA]</scope>
    <source>
        <strain evidence="1 2">JCM 11201</strain>
    </source>
</reference>